<feature type="region of interest" description="Disordered" evidence="4">
    <location>
        <begin position="42"/>
        <end position="89"/>
    </location>
</feature>
<dbReference type="PANTHER" id="PTHR10272">
    <property type="entry name" value="PLATELET-ACTIVATING FACTOR ACETYLHYDROLASE"/>
    <property type="match status" value="1"/>
</dbReference>
<feature type="region of interest" description="Disordered" evidence="4">
    <location>
        <begin position="126"/>
        <end position="153"/>
    </location>
</feature>
<evidence type="ECO:0000256" key="3">
    <source>
        <dbReference type="ARBA" id="ARBA00023098"/>
    </source>
</evidence>
<dbReference type="Gene3D" id="3.40.50.1820">
    <property type="entry name" value="alpha/beta hydrolase"/>
    <property type="match status" value="1"/>
</dbReference>
<sequence>MRVQERGDGRLRRRAVAAAGALVLTGVLSALVPAPEARAAGAPAASAPTKTPGAPGAPGAPDAAAQASAAAATDSTSTRPALPAPTGPYAVGTVTRHLVDHARKDPWKPERGDRQVVISLFYPADREPAGRETAGREPQHRTARETGPRTAPHMDAASAAHFGSARGAGSFNYHVRPDAADWTATHTHARVAVPVAHGSRALPVVLYSAGLGDPRTWNTGLVEELASRGYVVVTVDHTYDSSEVRLAGGELAESVLPTLAGASPAEIDAALRTAMRARVDDTRFVLDTLGSAQWRQGLPRGLGDAVDLRRVGMAGQSAGGFTAAQALHDDRRLKAGINMDGQMDFPLPDSTGSKLSSVAREGVDRPFLLLGSDGPGAADNRASWASFRQHARGWQAELTMAGAEHGTYTDAVSLLPAFARQGALSEEDLRQDVGTIRPDRAVAATRAYVVAFFDRFLKQQDGRLLDGPSPRFPEVGFQGKPTS</sequence>
<name>A0ABV3INC3_9ACTN</name>
<evidence type="ECO:0000256" key="4">
    <source>
        <dbReference type="SAM" id="MobiDB-lite"/>
    </source>
</evidence>
<dbReference type="SUPFAM" id="SSF53474">
    <property type="entry name" value="alpha/beta-Hydrolases"/>
    <property type="match status" value="1"/>
</dbReference>
<evidence type="ECO:0000313" key="6">
    <source>
        <dbReference type="Proteomes" id="UP001552479"/>
    </source>
</evidence>
<keyword evidence="1" id="KW-0378">Hydrolase</keyword>
<dbReference type="Pfam" id="PF03403">
    <property type="entry name" value="PAF-AH_p_II"/>
    <property type="match status" value="2"/>
</dbReference>
<keyword evidence="6" id="KW-1185">Reference proteome</keyword>
<organism evidence="5 6">
    <name type="scientific">Streptomyces roseoverticillatus</name>
    <dbReference type="NCBI Taxonomy" id="66429"/>
    <lineage>
        <taxon>Bacteria</taxon>
        <taxon>Bacillati</taxon>
        <taxon>Actinomycetota</taxon>
        <taxon>Actinomycetes</taxon>
        <taxon>Kitasatosporales</taxon>
        <taxon>Streptomycetaceae</taxon>
        <taxon>Streptomyces</taxon>
    </lineage>
</organism>
<comment type="caution">
    <text evidence="5">The sequence shown here is derived from an EMBL/GenBank/DDBJ whole genome shotgun (WGS) entry which is preliminary data.</text>
</comment>
<proteinExistence type="predicted"/>
<dbReference type="EMBL" id="JBFASG010000003">
    <property type="protein sequence ID" value="MEV4922013.1"/>
    <property type="molecule type" value="Genomic_DNA"/>
</dbReference>
<feature type="compositionally biased region" description="Low complexity" evidence="4">
    <location>
        <begin position="42"/>
        <end position="81"/>
    </location>
</feature>
<dbReference type="Proteomes" id="UP001552479">
    <property type="component" value="Unassembled WGS sequence"/>
</dbReference>
<protein>
    <submittedName>
        <fullName evidence="5">Esterase</fullName>
    </submittedName>
</protein>
<evidence type="ECO:0000313" key="5">
    <source>
        <dbReference type="EMBL" id="MEV4922013.1"/>
    </source>
</evidence>
<dbReference type="RefSeq" id="WP_366086754.1">
    <property type="nucleotide sequence ID" value="NZ_JBFASG010000003.1"/>
</dbReference>
<evidence type="ECO:0000256" key="1">
    <source>
        <dbReference type="ARBA" id="ARBA00022801"/>
    </source>
</evidence>
<dbReference type="InterPro" id="IPR006311">
    <property type="entry name" value="TAT_signal"/>
</dbReference>
<accession>A0ABV3INC3</accession>
<evidence type="ECO:0000256" key="2">
    <source>
        <dbReference type="ARBA" id="ARBA00022963"/>
    </source>
</evidence>
<dbReference type="PANTHER" id="PTHR10272:SF0">
    <property type="entry name" value="PLATELET-ACTIVATING FACTOR ACETYLHYDROLASE"/>
    <property type="match status" value="1"/>
</dbReference>
<keyword evidence="2" id="KW-0442">Lipid degradation</keyword>
<dbReference type="InterPro" id="IPR029058">
    <property type="entry name" value="AB_hydrolase_fold"/>
</dbReference>
<feature type="compositionally biased region" description="Basic and acidic residues" evidence="4">
    <location>
        <begin position="126"/>
        <end position="147"/>
    </location>
</feature>
<keyword evidence="3" id="KW-0443">Lipid metabolism</keyword>
<gene>
    <name evidence="5" type="ORF">AB0L03_04050</name>
</gene>
<reference evidence="5 6" key="1">
    <citation type="submission" date="2024-06" db="EMBL/GenBank/DDBJ databases">
        <title>The Natural Products Discovery Center: Release of the First 8490 Sequenced Strains for Exploring Actinobacteria Biosynthetic Diversity.</title>
        <authorList>
            <person name="Kalkreuter E."/>
            <person name="Kautsar S.A."/>
            <person name="Yang D."/>
            <person name="Bader C.D."/>
            <person name="Teijaro C.N."/>
            <person name="Fluegel L."/>
            <person name="Davis C.M."/>
            <person name="Simpson J.R."/>
            <person name="Lauterbach L."/>
            <person name="Steele A.D."/>
            <person name="Gui C."/>
            <person name="Meng S."/>
            <person name="Li G."/>
            <person name="Viehrig K."/>
            <person name="Ye F."/>
            <person name="Su P."/>
            <person name="Kiefer A.F."/>
            <person name="Nichols A."/>
            <person name="Cepeda A.J."/>
            <person name="Yan W."/>
            <person name="Fan B."/>
            <person name="Jiang Y."/>
            <person name="Adhikari A."/>
            <person name="Zheng C.-J."/>
            <person name="Schuster L."/>
            <person name="Cowan T.M."/>
            <person name="Smanski M.J."/>
            <person name="Chevrette M.G."/>
            <person name="De Carvalho L.P.S."/>
            <person name="Shen B."/>
        </authorList>
    </citation>
    <scope>NUCLEOTIDE SEQUENCE [LARGE SCALE GENOMIC DNA]</scope>
    <source>
        <strain evidence="5 6">NPDC053791</strain>
    </source>
</reference>
<dbReference type="PROSITE" id="PS51318">
    <property type="entry name" value="TAT"/>
    <property type="match status" value="1"/>
</dbReference>